<sequence>MDSKNFPPSLAQRCWRYMRVLLLAVGFFVFGSQDANATHFAGADLTYECVGNNRYVVTLTLYRDCEGVNMSTQEFINMTSASCGLTPAGVALPRDTFYEVSQLCAPALSNSFCNNPNGPYPGIEVHVYRDTIDFPQACTDWIVSWSSCCRNNAITTLTSTGSIYIEAGINSTLCNSSPTFSSNPTPYFCAGQCYNYNHGAFDPENDSLRYALTCPLQGANNCITNIAGLSPTQPLFTSPGAFQFDPVTGQMTFCTAPGQQQFAVAAVTVYQIVGGDTIGFVQRDIQMIVLNGVNCTSPVGSNDPIVNAGGSFDTTANTFVVCAGETLIFNLVLADPDGDTITINPANTNLDQVFGVGNWTVIMNTAPPFRPDSVQMFVQVVANPTNIGVNNFTIGVTDNACPIPGDQILGYNLIIPGVEVIASDTTICPGIGQQIQMTANSFSSVGALAAGTFSWTQVGGPAITFSNDTIPSPIVNVPSTTQDGDTIVLQVTFITAPDPVTGTQCTTTDEVSIFLRALPLSLNVFASDTSLCPNNQNDTIAFSTSISGPGIDLVNGVYTWAANPSSYLANLTNTTVNNPDAIVSGGPNDSVVYSINYTYGLCVGSDSVKLKWRNGIPDVSAVLDTICPGDTTQLMGFLTDSIIVIDPTACSSYTVAPITFAPVAGSGTSVSLTDDALSGTLPIGFDFEFYCNTYNQFRISSNGYITFDLTTFTSGCCTGQTLPDNGDPNDLIALAWEDLNPSNGGTIEYFTVGTAPNRQLVVNYTNVPRFGGANNVTGQIVLHEGTNLIDVHTTSVLPDGGTTQGIENNDGSVGIAVPGRNSQTWTATNDAYRFTPAAAFLFGPITYNWTPGFAVSDATAYNPNAFPQGTTMFTLEINEKGCVLTDSVEIFVNSQIPVPTITCGTPTNQATSVLFEWGGSTGATGWEYSIDSGITWIPRAYADSSLLITGLTNGDCANILVRAVGGAGPCPTNAATYLECCTTPCPMPTTSTVTNLSCNGSDNGTMTINIDGGVLGDHPSYTATLFDTSGAQIGTPLSTPVNSPDSVVFTGLAAGVYYAYITDTFGCFTNSDTLVIIEPDTLILSLDSTTLTTCFADADGTASVSSVGGTPTYNYLWDVAAGNQTTPTAVGLTRGTYQVTVTDDNGCTDVLSVDVHSPFPAAPSVTVNTTPSGSCAGDGTATVFSTFNMVGNANNYTYQWSNNGSTGPTAVGLASGVTTVTVTDANGCQAISSVTITGSPTVSVTNMVTINPGCGTTTGQITAVATGDSTGYTYQWSANAGGQTSALVTGLGIGTYTVTVTGATNGCTAVGTVNLVNNSALNIVGFNTTNPSCGGADGDITVLTTGAVGTLTYNWTGGQVTNPATGLAAGTYLVTVTDPATGCSDIADTVLVQPTLSASFTSQMNPSCNLSNGSITVTGNVVDGPVGPFTYAWSDGQASATALGLAPGIAYTCTVTYQGCTEVVGPLTLTNDSLQIAITDKDDIICNGDLSSYANVTLITGNPATTTFAWSNSATTQNISGMAAGTYTVTATSGTCTATQSITVVDISLGLNAWIDVPGTRRATIQSNTVIDINGGATTNHANPVYTWTESNPTIVDIADSSAAVTTATGGLTNGESTLYITATAGPCTAVDSVLVIVESYLGMPTAFTPNGDHINDIFQPAGLTASDKVFQFKIYNRWGQLVYNDNVNHYWDGTYQGVAQPQDVYIYVFEYAPQNEDPIVIRGEFTLIR</sequence>
<protein>
    <submittedName>
        <fullName evidence="2">Gliding motility-associated C-terminal domain-containing protein</fullName>
    </submittedName>
</protein>
<dbReference type="RefSeq" id="WP_264788453.1">
    <property type="nucleotide sequence ID" value="NZ_AP026867.1"/>
</dbReference>
<evidence type="ECO:0000256" key="1">
    <source>
        <dbReference type="SAM" id="SignalP"/>
    </source>
</evidence>
<feature type="signal peptide" evidence="1">
    <location>
        <begin position="1"/>
        <end position="37"/>
    </location>
</feature>
<evidence type="ECO:0000313" key="2">
    <source>
        <dbReference type="EMBL" id="BDS13157.1"/>
    </source>
</evidence>
<accession>A0A915YH98</accession>
<dbReference type="InterPro" id="IPR026341">
    <property type="entry name" value="T9SS_type_B"/>
</dbReference>
<feature type="chain" id="PRO_5038139008" evidence="1">
    <location>
        <begin position="38"/>
        <end position="1730"/>
    </location>
</feature>
<dbReference type="Pfam" id="PF13585">
    <property type="entry name" value="CHU_C"/>
    <property type="match status" value="1"/>
</dbReference>
<dbReference type="EMBL" id="AP026867">
    <property type="protein sequence ID" value="BDS13157.1"/>
    <property type="molecule type" value="Genomic_DNA"/>
</dbReference>
<keyword evidence="3" id="KW-1185">Reference proteome</keyword>
<organism evidence="2 3">
    <name type="scientific">Aureispira anguillae</name>
    <dbReference type="NCBI Taxonomy" id="2864201"/>
    <lineage>
        <taxon>Bacteria</taxon>
        <taxon>Pseudomonadati</taxon>
        <taxon>Bacteroidota</taxon>
        <taxon>Saprospiria</taxon>
        <taxon>Saprospirales</taxon>
        <taxon>Saprospiraceae</taxon>
        <taxon>Aureispira</taxon>
    </lineage>
</organism>
<dbReference type="Gene3D" id="2.40.10.10">
    <property type="entry name" value="Trypsin-like serine proteases"/>
    <property type="match status" value="1"/>
</dbReference>
<dbReference type="InterPro" id="IPR043504">
    <property type="entry name" value="Peptidase_S1_PA_chymotrypsin"/>
</dbReference>
<dbReference type="NCBIfam" id="TIGR04131">
    <property type="entry name" value="Bac_Flav_CTERM"/>
    <property type="match status" value="1"/>
</dbReference>
<keyword evidence="1" id="KW-0732">Signal</keyword>
<dbReference type="Proteomes" id="UP001060919">
    <property type="component" value="Chromosome"/>
</dbReference>
<dbReference type="Pfam" id="PF13573">
    <property type="entry name" value="SprB"/>
    <property type="match status" value="4"/>
</dbReference>
<reference evidence="2" key="1">
    <citation type="submission" date="2022-09" db="EMBL/GenBank/DDBJ databases">
        <title>Aureispira anguillicida sp. nov., isolated from Leptocephalus of Japanese eel Anguilla japonica.</title>
        <authorList>
            <person name="Yuasa K."/>
            <person name="Mekata T."/>
            <person name="Ikunari K."/>
        </authorList>
    </citation>
    <scope>NUCLEOTIDE SEQUENCE</scope>
    <source>
        <strain evidence="2">EL160426</strain>
    </source>
</reference>
<evidence type="ECO:0000313" key="3">
    <source>
        <dbReference type="Proteomes" id="UP001060919"/>
    </source>
</evidence>
<name>A0A915YH98_9BACT</name>
<proteinExistence type="predicted"/>
<dbReference type="InterPro" id="IPR025667">
    <property type="entry name" value="SprB_repeat"/>
</dbReference>
<dbReference type="KEGG" id="aup:AsAng_0038850"/>
<gene>
    <name evidence="2" type="ORF">AsAng_0038850</name>
</gene>